<dbReference type="FunFam" id="3.30.200.20:FF:000039">
    <property type="entry name" value="receptor-like protein kinase FERONIA"/>
    <property type="match status" value="1"/>
</dbReference>
<dbReference type="GO" id="GO:0005524">
    <property type="term" value="F:ATP binding"/>
    <property type="evidence" value="ECO:0007669"/>
    <property type="project" value="UniProtKB-UniRule"/>
</dbReference>
<keyword evidence="9 19" id="KW-0547">Nucleotide-binding</keyword>
<keyword evidence="3" id="KW-0723">Serine/threonine-protein kinase</keyword>
<dbReference type="PANTHER" id="PTHR47983:SF3">
    <property type="entry name" value="OS05G0135800 PROTEIN"/>
    <property type="match status" value="1"/>
</dbReference>
<evidence type="ECO:0000313" key="23">
    <source>
        <dbReference type="EMBL" id="KAG6404281.1"/>
    </source>
</evidence>
<dbReference type="CDD" id="cd00038">
    <property type="entry name" value="CAP_ED"/>
    <property type="match status" value="1"/>
</dbReference>
<comment type="subcellular location">
    <subcellularLocation>
        <location evidence="1">Membrane</location>
        <topology evidence="1">Single-pass type I membrane protein</topology>
    </subcellularLocation>
</comment>
<dbReference type="InterPro" id="IPR011009">
    <property type="entry name" value="Kinase-like_dom_sf"/>
</dbReference>
<dbReference type="PROSITE" id="PS50011">
    <property type="entry name" value="PROTEIN_KINASE_DOM"/>
    <property type="match status" value="2"/>
</dbReference>
<keyword evidence="7" id="KW-0812">Transmembrane</keyword>
<evidence type="ECO:0000256" key="10">
    <source>
        <dbReference type="ARBA" id="ARBA00022777"/>
    </source>
</evidence>
<dbReference type="Gene3D" id="1.10.510.10">
    <property type="entry name" value="Transferase(Phosphotransferase) domain 1"/>
    <property type="match status" value="2"/>
</dbReference>
<protein>
    <recommendedName>
        <fullName evidence="2">non-specific serine/threonine protein kinase</fullName>
        <ecNumber evidence="2">2.7.11.1</ecNumber>
    </recommendedName>
</protein>
<evidence type="ECO:0000256" key="17">
    <source>
        <dbReference type="ARBA" id="ARBA00047899"/>
    </source>
</evidence>
<dbReference type="CDD" id="cd14066">
    <property type="entry name" value="STKc_IRAK"/>
    <property type="match status" value="1"/>
</dbReference>
<dbReference type="EMBL" id="PNBA02000013">
    <property type="protein sequence ID" value="KAG6404281.1"/>
    <property type="molecule type" value="Genomic_DNA"/>
</dbReference>
<reference evidence="23" key="2">
    <citation type="submission" date="2020-08" db="EMBL/GenBank/DDBJ databases">
        <title>Plant Genome Project.</title>
        <authorList>
            <person name="Zhang R.-G."/>
        </authorList>
    </citation>
    <scope>NUCLEOTIDE SEQUENCE</scope>
    <source>
        <strain evidence="23">Huo1</strain>
        <tissue evidence="23">Leaf</tissue>
    </source>
</reference>
<evidence type="ECO:0000259" key="22">
    <source>
        <dbReference type="PROSITE" id="PS50042"/>
    </source>
</evidence>
<gene>
    <name evidence="23" type="ORF">SASPL_136527</name>
</gene>
<dbReference type="GO" id="GO:0030553">
    <property type="term" value="F:cGMP binding"/>
    <property type="evidence" value="ECO:0007669"/>
    <property type="project" value="UniProtKB-KW"/>
</dbReference>
<keyword evidence="15" id="KW-0675">Receptor</keyword>
<dbReference type="FunFam" id="1.10.510.10:FF:000287">
    <property type="entry name" value="probable LRR receptor-like serine/threonine-protein kinase RKF3"/>
    <property type="match status" value="1"/>
</dbReference>
<dbReference type="Pfam" id="PF07714">
    <property type="entry name" value="PK_Tyr_Ser-Thr"/>
    <property type="match status" value="2"/>
</dbReference>
<dbReference type="GO" id="GO:0004674">
    <property type="term" value="F:protein serine/threonine kinase activity"/>
    <property type="evidence" value="ECO:0007669"/>
    <property type="project" value="UniProtKB-KW"/>
</dbReference>
<evidence type="ECO:0000256" key="11">
    <source>
        <dbReference type="ARBA" id="ARBA00022840"/>
    </source>
</evidence>
<keyword evidence="16" id="KW-0325">Glycoprotein</keyword>
<evidence type="ECO:0000256" key="16">
    <source>
        <dbReference type="ARBA" id="ARBA00023180"/>
    </source>
</evidence>
<keyword evidence="6" id="KW-0808">Transferase</keyword>
<evidence type="ECO:0000256" key="3">
    <source>
        <dbReference type="ARBA" id="ARBA00022527"/>
    </source>
</evidence>
<dbReference type="InterPro" id="IPR001245">
    <property type="entry name" value="Ser-Thr/Tyr_kinase_cat_dom"/>
</dbReference>
<sequence length="1436" mass="161106">MKNLRAAVTSAAIFPPFFFCLVFLLLSSALAPIDAISVNCGSKSSGASAAGGGNAWRGDIPPDLPPMLQLQGETTVFRSATPGAGAGDHPIPYRTARLSRSRFSYRFNVTRGQKIIRLHFNPALYRGFKRFNDLFEVEAGGFTLLGNFSASLTADALGLRYFVKEFCVNIDADQLFDVVFYAVNSQLVDTYAFINGIEIISVPSGVSYFGGRYVGVELVGKSVINVDNSTVLEIVRRVNLKQDSVSSSNDANGVFGVWEMASRRKEAKAKSVEWRTLVDVGFSYLVRLHFSELGLEMAEIRGVTFKIYINDVIVDADIERREGDYDHADAIPWHRDYMVMIKGLKRVGKREIVICLQSNGKFINGHGILEGFEVLRMSSPDNSLASPNPLPSSFSSSNWIIQSFDQVLGHRNTISTFVITLLASVNTIVHILRIIWEVRYREEKNMPSVKAGRLCRRFSLAEIQSVTRNFSDAHLIGRGGFGKVYIGRIDNGQVTVAIKRLRSNSNQGQREFETEIETLTELRHVNLVSLIGFCYDRREMILVYDYMAYGTLSDHLYKLSRKGVECPSLTWKERLTICVGAGRGLDYLHTGHSLIHRDVKASNILLDENFVAKVADFGLARHMNMRTSKTHVSTKVKGTFGYLDPNYYTTGKLTMKSDTFSFGVVLLEVLCGRPAVDPEVGEDKLLLTKWARENISKGKSDQIVAPDLMGEISEDSFKAFIEVAERCLHDEPRERPTMAQVVLQLEYALKQQDSSKSMPQNVNDPHSSNKEANLSINAQQLEQNTPSPKEHTNRIGFVSIINKPPPLFEREDWGKATTQRPARLRPWDAFWSRVKPSGSYEDCATESMQNYKQSMDMMHNNVPATIPLDELAEITDDFDVKCVIGEGSSGKVYHGVLKSGLAAAIKKLNSSNQGQEVLLAQVSTVKHKNVVELLGYCVDGGLRALAYEFAPNGSLHDILHGRKGIRGSGPGQALSWPQRVKFSVGAAKGLEFIHLKGQIHGDIKSSSILIFDDYGVAKVSDFDLSNQGPGTRPSSSGYHAPELITSGQQSWRGDVYSFGVVLLELLTGRKPVGNTHRAGEQDLVTWIVNQALKNLTDDKVKDYVDVRMKGDYPFKAVAKLLHNSDDFSIKQMASLAISCVQYEARYRPNMSVVVKALQPLLKSASNPTGQTSNLKLERRRYVEQWMNHCRFPDELKRQVREAERLNWAATCMFNEDMLMEKLPENLQRVIRHHLRKFLRSIYSLQYLDQCVIDAICERLRTQTYVRGSTIFYPGGHVKKIVFIIQGTMEISLVDKSYTRRLSEGDCHGDDLFTWCLLKSPVNKGSTLFSFSDYTLWSLCLSLSLSDTHTHTHTDGRGMSGGRILSNYLVRCLTNVEALVLREVDLEQVASLFARFIDTRRFKSAARYASPYWRRLAVQRIEASWIRRKELQSNNSP</sequence>
<comment type="catalytic activity">
    <reaction evidence="18">
        <text>L-seryl-[protein] + ATP = O-phospho-L-seryl-[protein] + ADP + H(+)</text>
        <dbReference type="Rhea" id="RHEA:17989"/>
        <dbReference type="Rhea" id="RHEA-COMP:9863"/>
        <dbReference type="Rhea" id="RHEA-COMP:11604"/>
        <dbReference type="ChEBI" id="CHEBI:15378"/>
        <dbReference type="ChEBI" id="CHEBI:29999"/>
        <dbReference type="ChEBI" id="CHEBI:30616"/>
        <dbReference type="ChEBI" id="CHEBI:83421"/>
        <dbReference type="ChEBI" id="CHEBI:456216"/>
        <dbReference type="EC" id="2.7.11.1"/>
    </reaction>
</comment>
<evidence type="ECO:0000256" key="15">
    <source>
        <dbReference type="ARBA" id="ARBA00023170"/>
    </source>
</evidence>
<keyword evidence="10" id="KW-0418">Kinase</keyword>
<dbReference type="PROSITE" id="PS00108">
    <property type="entry name" value="PROTEIN_KINASE_ST"/>
    <property type="match status" value="1"/>
</dbReference>
<organism evidence="23">
    <name type="scientific">Salvia splendens</name>
    <name type="common">Scarlet sage</name>
    <dbReference type="NCBI Taxonomy" id="180675"/>
    <lineage>
        <taxon>Eukaryota</taxon>
        <taxon>Viridiplantae</taxon>
        <taxon>Streptophyta</taxon>
        <taxon>Embryophyta</taxon>
        <taxon>Tracheophyta</taxon>
        <taxon>Spermatophyta</taxon>
        <taxon>Magnoliopsida</taxon>
        <taxon>eudicotyledons</taxon>
        <taxon>Gunneridae</taxon>
        <taxon>Pentapetalae</taxon>
        <taxon>asterids</taxon>
        <taxon>lamiids</taxon>
        <taxon>Lamiales</taxon>
        <taxon>Lamiaceae</taxon>
        <taxon>Nepetoideae</taxon>
        <taxon>Mentheae</taxon>
        <taxon>Salviinae</taxon>
        <taxon>Salvia</taxon>
        <taxon>Salvia subgen. Calosphace</taxon>
        <taxon>core Calosphace</taxon>
    </lineage>
</organism>
<dbReference type="InterPro" id="IPR052101">
    <property type="entry name" value="Plant_StressResp_Kinase"/>
</dbReference>
<feature type="domain" description="Protein kinase" evidence="21">
    <location>
        <begin position="470"/>
        <end position="748"/>
    </location>
</feature>
<dbReference type="InterPro" id="IPR008271">
    <property type="entry name" value="Ser/Thr_kinase_AS"/>
</dbReference>
<dbReference type="PANTHER" id="PTHR47983">
    <property type="entry name" value="PTO-INTERACTING PROTEIN 1-LIKE"/>
    <property type="match status" value="1"/>
</dbReference>
<feature type="signal peptide" evidence="20">
    <location>
        <begin position="1"/>
        <end position="35"/>
    </location>
</feature>
<dbReference type="InterPro" id="IPR018490">
    <property type="entry name" value="cNMP-bd_dom_sf"/>
</dbReference>
<dbReference type="Gene3D" id="2.60.120.430">
    <property type="entry name" value="Galactose-binding lectin"/>
    <property type="match status" value="1"/>
</dbReference>
<evidence type="ECO:0000256" key="5">
    <source>
        <dbReference type="ARBA" id="ARBA00022553"/>
    </source>
</evidence>
<evidence type="ECO:0000256" key="1">
    <source>
        <dbReference type="ARBA" id="ARBA00004479"/>
    </source>
</evidence>
<evidence type="ECO:0000256" key="9">
    <source>
        <dbReference type="ARBA" id="ARBA00022741"/>
    </source>
</evidence>
<accession>A0A8X8X2B5</accession>
<dbReference type="Gene3D" id="1.10.287.630">
    <property type="entry name" value="Helix hairpin bin"/>
    <property type="match status" value="1"/>
</dbReference>
<evidence type="ECO:0000256" key="4">
    <source>
        <dbReference type="ARBA" id="ARBA00022535"/>
    </source>
</evidence>
<dbReference type="PROSITE" id="PS50042">
    <property type="entry name" value="CNMP_BINDING_3"/>
    <property type="match status" value="1"/>
</dbReference>
<feature type="chain" id="PRO_5036498096" description="non-specific serine/threonine protein kinase" evidence="20">
    <location>
        <begin position="36"/>
        <end position="1436"/>
    </location>
</feature>
<comment type="catalytic activity">
    <reaction evidence="17">
        <text>L-threonyl-[protein] + ATP = O-phospho-L-threonyl-[protein] + ADP + H(+)</text>
        <dbReference type="Rhea" id="RHEA:46608"/>
        <dbReference type="Rhea" id="RHEA-COMP:11060"/>
        <dbReference type="Rhea" id="RHEA-COMP:11605"/>
        <dbReference type="ChEBI" id="CHEBI:15378"/>
        <dbReference type="ChEBI" id="CHEBI:30013"/>
        <dbReference type="ChEBI" id="CHEBI:30616"/>
        <dbReference type="ChEBI" id="CHEBI:61977"/>
        <dbReference type="ChEBI" id="CHEBI:456216"/>
        <dbReference type="EC" id="2.7.11.1"/>
    </reaction>
</comment>
<name>A0A8X8X2B5_SALSN</name>
<evidence type="ECO:0000256" key="19">
    <source>
        <dbReference type="PROSITE-ProRule" id="PRU10141"/>
    </source>
</evidence>
<keyword evidence="14" id="KW-0472">Membrane</keyword>
<keyword evidence="24" id="KW-1185">Reference proteome</keyword>
<feature type="domain" description="Protein kinase" evidence="21">
    <location>
        <begin position="878"/>
        <end position="1161"/>
    </location>
</feature>
<comment type="caution">
    <text evidence="23">The sequence shown here is derived from an EMBL/GenBank/DDBJ whole genome shotgun (WGS) entry which is preliminary data.</text>
</comment>
<feature type="binding site" evidence="19">
    <location>
        <position position="499"/>
    </location>
    <ligand>
        <name>ATP</name>
        <dbReference type="ChEBI" id="CHEBI:30616"/>
    </ligand>
</feature>
<dbReference type="Gene3D" id="2.60.120.10">
    <property type="entry name" value="Jelly Rolls"/>
    <property type="match status" value="1"/>
</dbReference>
<keyword evidence="8 20" id="KW-0732">Signal</keyword>
<evidence type="ECO:0000256" key="14">
    <source>
        <dbReference type="ARBA" id="ARBA00023136"/>
    </source>
</evidence>
<proteinExistence type="predicted"/>
<evidence type="ECO:0000256" key="20">
    <source>
        <dbReference type="SAM" id="SignalP"/>
    </source>
</evidence>
<dbReference type="InterPro" id="IPR000595">
    <property type="entry name" value="cNMP-bd_dom"/>
</dbReference>
<evidence type="ECO:0000259" key="21">
    <source>
        <dbReference type="PROSITE" id="PS50011"/>
    </source>
</evidence>
<dbReference type="InterPro" id="IPR014710">
    <property type="entry name" value="RmlC-like_jellyroll"/>
</dbReference>
<dbReference type="Gene3D" id="3.30.200.20">
    <property type="entry name" value="Phosphorylase Kinase, domain 1"/>
    <property type="match status" value="2"/>
</dbReference>
<dbReference type="SUPFAM" id="SSF51206">
    <property type="entry name" value="cAMP-binding domain-like"/>
    <property type="match status" value="1"/>
</dbReference>
<dbReference type="SUPFAM" id="SSF56112">
    <property type="entry name" value="Protein kinase-like (PK-like)"/>
    <property type="match status" value="2"/>
</dbReference>
<dbReference type="GO" id="GO:0016020">
    <property type="term" value="C:membrane"/>
    <property type="evidence" value="ECO:0007669"/>
    <property type="project" value="UniProtKB-SubCell"/>
</dbReference>
<reference evidence="23" key="1">
    <citation type="submission" date="2018-01" db="EMBL/GenBank/DDBJ databases">
        <authorList>
            <person name="Mao J.F."/>
        </authorList>
    </citation>
    <scope>NUCLEOTIDE SEQUENCE</scope>
    <source>
        <strain evidence="23">Huo1</strain>
        <tissue evidence="23">Leaf</tissue>
    </source>
</reference>
<keyword evidence="4" id="KW-0140">cGMP</keyword>
<evidence type="ECO:0000313" key="24">
    <source>
        <dbReference type="Proteomes" id="UP000298416"/>
    </source>
</evidence>
<evidence type="ECO:0000256" key="2">
    <source>
        <dbReference type="ARBA" id="ARBA00012513"/>
    </source>
</evidence>
<evidence type="ECO:0000256" key="12">
    <source>
        <dbReference type="ARBA" id="ARBA00022989"/>
    </source>
</evidence>
<dbReference type="Proteomes" id="UP000298416">
    <property type="component" value="Unassembled WGS sequence"/>
</dbReference>
<keyword evidence="5" id="KW-0597">Phosphoprotein</keyword>
<keyword evidence="11 19" id="KW-0067">ATP-binding</keyword>
<dbReference type="EC" id="2.7.11.1" evidence="2"/>
<evidence type="ECO:0000256" key="8">
    <source>
        <dbReference type="ARBA" id="ARBA00022729"/>
    </source>
</evidence>
<dbReference type="InterPro" id="IPR017441">
    <property type="entry name" value="Protein_kinase_ATP_BS"/>
</dbReference>
<dbReference type="PROSITE" id="PS00107">
    <property type="entry name" value="PROTEIN_KINASE_ATP"/>
    <property type="match status" value="2"/>
</dbReference>
<dbReference type="SMART" id="SM00220">
    <property type="entry name" value="S_TKc"/>
    <property type="match status" value="2"/>
</dbReference>
<evidence type="ECO:0000256" key="6">
    <source>
        <dbReference type="ARBA" id="ARBA00022679"/>
    </source>
</evidence>
<keyword evidence="12" id="KW-1133">Transmembrane helix</keyword>
<evidence type="ECO:0000256" key="18">
    <source>
        <dbReference type="ARBA" id="ARBA00048679"/>
    </source>
</evidence>
<dbReference type="InterPro" id="IPR000719">
    <property type="entry name" value="Prot_kinase_dom"/>
</dbReference>
<keyword evidence="13" id="KW-0142">cGMP-binding</keyword>
<evidence type="ECO:0000256" key="13">
    <source>
        <dbReference type="ARBA" id="ARBA00022992"/>
    </source>
</evidence>
<evidence type="ECO:0000256" key="7">
    <source>
        <dbReference type="ARBA" id="ARBA00022692"/>
    </source>
</evidence>
<dbReference type="FunFam" id="2.60.120.430:FF:000003">
    <property type="entry name" value="FERONIA receptor-like kinase"/>
    <property type="match status" value="1"/>
</dbReference>
<feature type="domain" description="Cyclic nucleotide-binding" evidence="22">
    <location>
        <begin position="1243"/>
        <end position="1338"/>
    </location>
</feature>
<feature type="binding site" evidence="19">
    <location>
        <position position="907"/>
    </location>
    <ligand>
        <name>ATP</name>
        <dbReference type="ChEBI" id="CHEBI:30616"/>
    </ligand>
</feature>